<reference evidence="2" key="3">
    <citation type="submission" date="2015-06" db="UniProtKB">
        <authorList>
            <consortium name="EnsemblMetazoa"/>
        </authorList>
    </citation>
    <scope>IDENTIFICATION</scope>
</reference>
<dbReference type="GO" id="GO:0007129">
    <property type="term" value="P:homologous chromosome pairing at meiosis"/>
    <property type="evidence" value="ECO:0007669"/>
    <property type="project" value="TreeGrafter"/>
</dbReference>
<reference evidence="1 3" key="2">
    <citation type="journal article" date="2013" name="Nature">
        <title>Insights into bilaterian evolution from three spiralian genomes.</title>
        <authorList>
            <person name="Simakov O."/>
            <person name="Marletaz F."/>
            <person name="Cho S.J."/>
            <person name="Edsinger-Gonzales E."/>
            <person name="Havlak P."/>
            <person name="Hellsten U."/>
            <person name="Kuo D.H."/>
            <person name="Larsson T."/>
            <person name="Lv J."/>
            <person name="Arendt D."/>
            <person name="Savage R."/>
            <person name="Osoegawa K."/>
            <person name="de Jong P."/>
            <person name="Grimwood J."/>
            <person name="Chapman J.A."/>
            <person name="Shapiro H."/>
            <person name="Aerts A."/>
            <person name="Otillar R.P."/>
            <person name="Terry A.Y."/>
            <person name="Boore J.L."/>
            <person name="Grigoriev I.V."/>
            <person name="Lindberg D.R."/>
            <person name="Seaver E.C."/>
            <person name="Weisblat D.A."/>
            <person name="Putnam N.H."/>
            <person name="Rokhsar D.S."/>
        </authorList>
    </citation>
    <scope>NUCLEOTIDE SEQUENCE</scope>
    <source>
        <strain evidence="1 3">I ESC-2004</strain>
    </source>
</reference>
<evidence type="ECO:0000313" key="1">
    <source>
        <dbReference type="EMBL" id="ELT95246.1"/>
    </source>
</evidence>
<sequence>MSQITQNSVCGSTSFDDAAAFFGLSAWFSSSVCSERINLWTTHGGRLEDVDDAMYLFSEDADSPDTKRLYTSRACLHDHVTIFHASFIDESLRLGNCRNVVIGNYIIPPKELHEAYREKISSSWLNNSNLVDFNKARSRPKFIEPGYVFIDDLKHAQGPLEDFEPGKRGCEVKMK</sequence>
<gene>
    <name evidence="1" type="ORF">CAPTEDRAFT_211115</name>
</gene>
<dbReference type="OMA" id="HNFWILE"/>
<dbReference type="OrthoDB" id="5278943at2759"/>
<dbReference type="HOGENOM" id="CLU_1534026_0_0_1"/>
<evidence type="ECO:0000313" key="3">
    <source>
        <dbReference type="Proteomes" id="UP000014760"/>
    </source>
</evidence>
<name>R7TUU3_CAPTE</name>
<dbReference type="EMBL" id="AMQN01011928">
    <property type="status" value="NOT_ANNOTATED_CDS"/>
    <property type="molecule type" value="Genomic_DNA"/>
</dbReference>
<dbReference type="GO" id="GO:0005637">
    <property type="term" value="C:nuclear inner membrane"/>
    <property type="evidence" value="ECO:0007669"/>
    <property type="project" value="TreeGrafter"/>
</dbReference>
<dbReference type="STRING" id="283909.R7TUU3"/>
<evidence type="ECO:0008006" key="4">
    <source>
        <dbReference type="Google" id="ProtNLM"/>
    </source>
</evidence>
<dbReference type="Proteomes" id="UP000014760">
    <property type="component" value="Unassembled WGS sequence"/>
</dbReference>
<dbReference type="PANTHER" id="PTHR35345">
    <property type="entry name" value="TELOMERE REPEATS-BINDING BOUQUET FORMATION PROTEIN 2"/>
    <property type="match status" value="1"/>
</dbReference>
<dbReference type="AlphaFoldDB" id="R7TUU3"/>
<dbReference type="GO" id="GO:0070197">
    <property type="term" value="P:meiotic attachment of telomere to nuclear envelope"/>
    <property type="evidence" value="ECO:0007669"/>
    <property type="project" value="TreeGrafter"/>
</dbReference>
<protein>
    <recommendedName>
        <fullName evidence="4">BRCT domain-containing protein</fullName>
    </recommendedName>
</protein>
<accession>R7TUU3</accession>
<dbReference type="Pfam" id="PF15101">
    <property type="entry name" value="TERB2"/>
    <property type="match status" value="1"/>
</dbReference>
<dbReference type="EnsemblMetazoa" id="CapteT211115">
    <property type="protein sequence ID" value="CapteP211115"/>
    <property type="gene ID" value="CapteG211115"/>
</dbReference>
<organism evidence="1">
    <name type="scientific">Capitella teleta</name>
    <name type="common">Polychaete worm</name>
    <dbReference type="NCBI Taxonomy" id="283909"/>
    <lineage>
        <taxon>Eukaryota</taxon>
        <taxon>Metazoa</taxon>
        <taxon>Spiralia</taxon>
        <taxon>Lophotrochozoa</taxon>
        <taxon>Annelida</taxon>
        <taxon>Polychaeta</taxon>
        <taxon>Sedentaria</taxon>
        <taxon>Scolecida</taxon>
        <taxon>Capitellidae</taxon>
        <taxon>Capitella</taxon>
    </lineage>
</organism>
<evidence type="ECO:0000313" key="2">
    <source>
        <dbReference type="EnsemblMetazoa" id="CapteP211115"/>
    </source>
</evidence>
<proteinExistence type="predicted"/>
<dbReference type="EMBL" id="KB309187">
    <property type="protein sequence ID" value="ELT95246.1"/>
    <property type="molecule type" value="Genomic_DNA"/>
</dbReference>
<dbReference type="InterPro" id="IPR028065">
    <property type="entry name" value="TERB2"/>
</dbReference>
<reference evidence="3" key="1">
    <citation type="submission" date="2012-12" db="EMBL/GenBank/DDBJ databases">
        <authorList>
            <person name="Hellsten U."/>
            <person name="Grimwood J."/>
            <person name="Chapman J.A."/>
            <person name="Shapiro H."/>
            <person name="Aerts A."/>
            <person name="Otillar R.P."/>
            <person name="Terry A.Y."/>
            <person name="Boore J.L."/>
            <person name="Simakov O."/>
            <person name="Marletaz F."/>
            <person name="Cho S.-J."/>
            <person name="Edsinger-Gonzales E."/>
            <person name="Havlak P."/>
            <person name="Kuo D.-H."/>
            <person name="Larsson T."/>
            <person name="Lv J."/>
            <person name="Arendt D."/>
            <person name="Savage R."/>
            <person name="Osoegawa K."/>
            <person name="de Jong P."/>
            <person name="Lindberg D.R."/>
            <person name="Seaver E.C."/>
            <person name="Weisblat D.A."/>
            <person name="Putnam N.H."/>
            <person name="Grigoriev I.V."/>
            <person name="Rokhsar D.S."/>
        </authorList>
    </citation>
    <scope>NUCLEOTIDE SEQUENCE</scope>
    <source>
        <strain evidence="3">I ESC-2004</strain>
    </source>
</reference>
<keyword evidence="3" id="KW-1185">Reference proteome</keyword>
<dbReference type="PANTHER" id="PTHR35345:SF1">
    <property type="entry name" value="TELOMERE REPEATS-BINDING BOUQUET FORMATION PROTEIN 2"/>
    <property type="match status" value="1"/>
</dbReference>